<accession>A0ABR3XLK3</accession>
<evidence type="ECO:0000256" key="1">
    <source>
        <dbReference type="ARBA" id="ARBA00006499"/>
    </source>
</evidence>
<dbReference type="PANTHER" id="PTHR10655:SF67">
    <property type="entry name" value="PHOSPHOLIPASE_CARBOXYLESTERASE SUPERFAMILY (AFU_ORTHOLOGUE AFUA_5G09340)"/>
    <property type="match status" value="1"/>
</dbReference>
<proteinExistence type="inferred from homology"/>
<feature type="domain" description="Phospholipase/carboxylesterase/thioesterase" evidence="3">
    <location>
        <begin position="26"/>
        <end position="237"/>
    </location>
</feature>
<reference evidence="4 5" key="1">
    <citation type="journal article" date="2024" name="IMA Fungus">
        <title>IMA Genome - F19 : A genome assembly and annotation guide to empower mycologists, including annotated draft genome sequences of Ceratocystis pirilliformis, Diaporthe australafricana, Fusarium ophioides, Paecilomyces lecythidis, and Sporothrix stenoceras.</title>
        <authorList>
            <person name="Aylward J."/>
            <person name="Wilson A.M."/>
            <person name="Visagie C.M."/>
            <person name="Spraker J."/>
            <person name="Barnes I."/>
            <person name="Buitendag C."/>
            <person name="Ceriani C."/>
            <person name="Del Mar Angel L."/>
            <person name="du Plessis D."/>
            <person name="Fuchs T."/>
            <person name="Gasser K."/>
            <person name="Kramer D."/>
            <person name="Li W."/>
            <person name="Munsamy K."/>
            <person name="Piso A."/>
            <person name="Price J.L."/>
            <person name="Sonnekus B."/>
            <person name="Thomas C."/>
            <person name="van der Nest A."/>
            <person name="van Dijk A."/>
            <person name="van Heerden A."/>
            <person name="van Vuuren N."/>
            <person name="Yilmaz N."/>
            <person name="Duong T.A."/>
            <person name="van der Merwe N.A."/>
            <person name="Wingfield M.J."/>
            <person name="Wingfield B.D."/>
        </authorList>
    </citation>
    <scope>NUCLEOTIDE SEQUENCE [LARGE SCALE GENOMIC DNA]</scope>
    <source>
        <strain evidence="4 5">CMW 18167</strain>
    </source>
</reference>
<feature type="region of interest" description="Disordered" evidence="2">
    <location>
        <begin position="1"/>
        <end position="27"/>
    </location>
</feature>
<evidence type="ECO:0000313" key="5">
    <source>
        <dbReference type="Proteomes" id="UP001583193"/>
    </source>
</evidence>
<protein>
    <recommendedName>
        <fullName evidence="3">Phospholipase/carboxylesterase/thioesterase domain-containing protein</fullName>
    </recommendedName>
</protein>
<comment type="similarity">
    <text evidence="1">Belongs to the AB hydrolase superfamily. AB hydrolase 2 family.</text>
</comment>
<comment type="caution">
    <text evidence="4">The sequence shown here is derived from an EMBL/GenBank/DDBJ whole genome shotgun (WGS) entry which is preliminary data.</text>
</comment>
<keyword evidence="5" id="KW-1185">Reference proteome</keyword>
<dbReference type="SUPFAM" id="SSF53474">
    <property type="entry name" value="alpha/beta-Hydrolases"/>
    <property type="match status" value="1"/>
</dbReference>
<dbReference type="InterPro" id="IPR029058">
    <property type="entry name" value="AB_hydrolase_fold"/>
</dbReference>
<evidence type="ECO:0000256" key="2">
    <source>
        <dbReference type="SAM" id="MobiDB-lite"/>
    </source>
</evidence>
<dbReference type="PANTHER" id="PTHR10655">
    <property type="entry name" value="LYSOPHOSPHOLIPASE-RELATED"/>
    <property type="match status" value="1"/>
</dbReference>
<dbReference type="InterPro" id="IPR050565">
    <property type="entry name" value="LYPA1-2/EST-like"/>
</dbReference>
<dbReference type="InterPro" id="IPR003140">
    <property type="entry name" value="PLipase/COase/thioEstase"/>
</dbReference>
<organism evidence="4 5">
    <name type="scientific">Paecilomyces lecythidis</name>
    <dbReference type="NCBI Taxonomy" id="3004212"/>
    <lineage>
        <taxon>Eukaryota</taxon>
        <taxon>Fungi</taxon>
        <taxon>Dikarya</taxon>
        <taxon>Ascomycota</taxon>
        <taxon>Pezizomycotina</taxon>
        <taxon>Eurotiomycetes</taxon>
        <taxon>Eurotiomycetidae</taxon>
        <taxon>Eurotiales</taxon>
        <taxon>Thermoascaceae</taxon>
        <taxon>Paecilomyces</taxon>
    </lineage>
</organism>
<dbReference type="Pfam" id="PF02230">
    <property type="entry name" value="Abhydrolase_2"/>
    <property type="match status" value="1"/>
</dbReference>
<evidence type="ECO:0000313" key="4">
    <source>
        <dbReference type="EMBL" id="KAL1876635.1"/>
    </source>
</evidence>
<dbReference type="Proteomes" id="UP001583193">
    <property type="component" value="Unassembled WGS sequence"/>
</dbReference>
<evidence type="ECO:0000259" key="3">
    <source>
        <dbReference type="Pfam" id="PF02230"/>
    </source>
</evidence>
<dbReference type="Gene3D" id="3.40.50.1820">
    <property type="entry name" value="alpha/beta hydrolase"/>
    <property type="match status" value="1"/>
</dbReference>
<gene>
    <name evidence="4" type="ORF">Plec18167_005042</name>
</gene>
<dbReference type="EMBL" id="JAVDPF010000015">
    <property type="protein sequence ID" value="KAL1876635.1"/>
    <property type="molecule type" value="Genomic_DNA"/>
</dbReference>
<sequence>MPTRAPLSSDFPSSLTVTITPPPPSSSSPSPNILLLLHGLGDSAASFTSFGRALNLPETTILALQAPTKLPFDLPGFHWGDDVAFDSTTGGLDMDAGFSRAVKLIVDDVVRGVLLQKCGYRLREIMILGFGQGGMAALVAARELSRTTSSSSSETGTEKELSGIISIGAPYPLSGSTMGSKSRTPVLLVAGRDSPVVTDTAVQRTKNVFEFVELHRYSRKGDGMPRSRDEMMPVMQFFARRLRSRQGVPEGAVEIT</sequence>
<name>A0ABR3XLK3_9EURO</name>